<reference evidence="2" key="1">
    <citation type="journal article" date="2021" name="Nat. Commun.">
        <title>Genetic determinants of endophytism in the Arabidopsis root mycobiome.</title>
        <authorList>
            <person name="Mesny F."/>
            <person name="Miyauchi S."/>
            <person name="Thiergart T."/>
            <person name="Pickel B."/>
            <person name="Atanasova L."/>
            <person name="Karlsson M."/>
            <person name="Huettel B."/>
            <person name="Barry K.W."/>
            <person name="Haridas S."/>
            <person name="Chen C."/>
            <person name="Bauer D."/>
            <person name="Andreopoulos W."/>
            <person name="Pangilinan J."/>
            <person name="LaButti K."/>
            <person name="Riley R."/>
            <person name="Lipzen A."/>
            <person name="Clum A."/>
            <person name="Drula E."/>
            <person name="Henrissat B."/>
            <person name="Kohler A."/>
            <person name="Grigoriev I.V."/>
            <person name="Martin F.M."/>
            <person name="Hacquard S."/>
        </authorList>
    </citation>
    <scope>NUCLEOTIDE SEQUENCE</scope>
    <source>
        <strain evidence="2">MPI-CAGE-AT-0147</strain>
    </source>
</reference>
<protein>
    <submittedName>
        <fullName evidence="2">Uncharacterized protein</fullName>
    </submittedName>
</protein>
<keyword evidence="3" id="KW-1185">Reference proteome</keyword>
<dbReference type="EMBL" id="JAGMUV010000004">
    <property type="protein sequence ID" value="KAH7160941.1"/>
    <property type="molecule type" value="Genomic_DNA"/>
</dbReference>
<evidence type="ECO:0000313" key="3">
    <source>
        <dbReference type="Proteomes" id="UP000738349"/>
    </source>
</evidence>
<accession>A0A9P9FFC0</accession>
<feature type="compositionally biased region" description="Polar residues" evidence="1">
    <location>
        <begin position="19"/>
        <end position="44"/>
    </location>
</feature>
<dbReference type="AlphaFoldDB" id="A0A9P9FFC0"/>
<proteinExistence type="predicted"/>
<evidence type="ECO:0000256" key="1">
    <source>
        <dbReference type="SAM" id="MobiDB-lite"/>
    </source>
</evidence>
<gene>
    <name evidence="2" type="ORF">EDB81DRAFT_783595</name>
</gene>
<comment type="caution">
    <text evidence="2">The sequence shown here is derived from an EMBL/GenBank/DDBJ whole genome shotgun (WGS) entry which is preliminary data.</text>
</comment>
<dbReference type="Proteomes" id="UP000738349">
    <property type="component" value="Unassembled WGS sequence"/>
</dbReference>
<feature type="region of interest" description="Disordered" evidence="1">
    <location>
        <begin position="1"/>
        <end position="45"/>
    </location>
</feature>
<organism evidence="2 3">
    <name type="scientific">Dactylonectria macrodidyma</name>
    <dbReference type="NCBI Taxonomy" id="307937"/>
    <lineage>
        <taxon>Eukaryota</taxon>
        <taxon>Fungi</taxon>
        <taxon>Dikarya</taxon>
        <taxon>Ascomycota</taxon>
        <taxon>Pezizomycotina</taxon>
        <taxon>Sordariomycetes</taxon>
        <taxon>Hypocreomycetidae</taxon>
        <taxon>Hypocreales</taxon>
        <taxon>Nectriaceae</taxon>
        <taxon>Dactylonectria</taxon>
    </lineage>
</organism>
<evidence type="ECO:0000313" key="2">
    <source>
        <dbReference type="EMBL" id="KAH7160941.1"/>
    </source>
</evidence>
<feature type="compositionally biased region" description="Basic and acidic residues" evidence="1">
    <location>
        <begin position="335"/>
        <end position="345"/>
    </location>
</feature>
<feature type="region of interest" description="Disordered" evidence="1">
    <location>
        <begin position="253"/>
        <end position="353"/>
    </location>
</feature>
<dbReference type="OrthoDB" id="5286775at2759"/>
<name>A0A9P9FFC0_9HYPO</name>
<sequence length="448" mass="50514">MEEPVDERGSPSPSSSQQTPRANRGRTSVSGRIGTPSKSPTMARNQELEYSPGEYDDSFDLHLMEEMELEKTRYPGASGWAAAEEHLFEVLYLRQDLPMLPTTWDIDFSGVPMSDIIFQTSEKFPPIIYAHGKDFRGTMALLRLVDLTSTVRTSIQTGSRHKVPGIIKRELDRYLSWAAQDGEYAHLRIVPNIITEVIDTTMPEADITNYIKERMRSLARLQREFLRVDSDPEFWDVVKPSIMVSPMVKMELEDGSPTSLRRWPKAAPGRRDSSSDPDELSTETPTRRKTVKQDAGRKRRRLFTSPTTPGVDELADCSPDKEHDAATRGSPAKKIKIEDCSKNESDPASPPPCRRPVTPLCLSYRRDPPVVYGLFILNTTVLLLTVDSRKGDSAYVSFHVQANFQDPRQSVWHALTMALAVCIARDELMTRTVDFDELPVIEESDPDA</sequence>